<dbReference type="Gene3D" id="1.25.40.20">
    <property type="entry name" value="Ankyrin repeat-containing domain"/>
    <property type="match status" value="3"/>
</dbReference>
<keyword evidence="2" id="KW-0040">ANK repeat</keyword>
<name>A0A6A6BGT1_9PEZI</name>
<evidence type="ECO:0000256" key="2">
    <source>
        <dbReference type="PROSITE-ProRule" id="PRU00023"/>
    </source>
</evidence>
<dbReference type="GeneID" id="54303644"/>
<dbReference type="SMART" id="SM00248">
    <property type="entry name" value="ANK"/>
    <property type="match status" value="8"/>
</dbReference>
<organism evidence="5 6">
    <name type="scientific">Aplosporella prunicola CBS 121167</name>
    <dbReference type="NCBI Taxonomy" id="1176127"/>
    <lineage>
        <taxon>Eukaryota</taxon>
        <taxon>Fungi</taxon>
        <taxon>Dikarya</taxon>
        <taxon>Ascomycota</taxon>
        <taxon>Pezizomycotina</taxon>
        <taxon>Dothideomycetes</taxon>
        <taxon>Dothideomycetes incertae sedis</taxon>
        <taxon>Botryosphaeriales</taxon>
        <taxon>Aplosporellaceae</taxon>
        <taxon>Aplosporella</taxon>
    </lineage>
</organism>
<dbReference type="InterPro" id="IPR002110">
    <property type="entry name" value="Ankyrin_rpt"/>
</dbReference>
<gene>
    <name evidence="5" type="ORF">K452DRAFT_357690</name>
</gene>
<dbReference type="InterPro" id="IPR056884">
    <property type="entry name" value="NPHP3-like_N"/>
</dbReference>
<dbReference type="PANTHER" id="PTHR10039:SF15">
    <property type="entry name" value="NACHT DOMAIN-CONTAINING PROTEIN"/>
    <property type="match status" value="1"/>
</dbReference>
<dbReference type="InterPro" id="IPR036770">
    <property type="entry name" value="Ankyrin_rpt-contain_sf"/>
</dbReference>
<evidence type="ECO:0000259" key="4">
    <source>
        <dbReference type="Pfam" id="PF24883"/>
    </source>
</evidence>
<feature type="domain" description="Nephrocystin 3-like N-terminal" evidence="4">
    <location>
        <begin position="53"/>
        <end position="220"/>
    </location>
</feature>
<evidence type="ECO:0000313" key="5">
    <source>
        <dbReference type="EMBL" id="KAF2143360.1"/>
    </source>
</evidence>
<dbReference type="PROSITE" id="PS50297">
    <property type="entry name" value="ANK_REP_REGION"/>
    <property type="match status" value="3"/>
</dbReference>
<dbReference type="OrthoDB" id="3944243at2759"/>
<dbReference type="Proteomes" id="UP000799438">
    <property type="component" value="Unassembled WGS sequence"/>
</dbReference>
<reference evidence="5" key="1">
    <citation type="journal article" date="2020" name="Stud. Mycol.">
        <title>101 Dothideomycetes genomes: a test case for predicting lifestyles and emergence of pathogens.</title>
        <authorList>
            <person name="Haridas S."/>
            <person name="Albert R."/>
            <person name="Binder M."/>
            <person name="Bloem J."/>
            <person name="Labutti K."/>
            <person name="Salamov A."/>
            <person name="Andreopoulos B."/>
            <person name="Baker S."/>
            <person name="Barry K."/>
            <person name="Bills G."/>
            <person name="Bluhm B."/>
            <person name="Cannon C."/>
            <person name="Castanera R."/>
            <person name="Culley D."/>
            <person name="Daum C."/>
            <person name="Ezra D."/>
            <person name="Gonzalez J."/>
            <person name="Henrissat B."/>
            <person name="Kuo A."/>
            <person name="Liang C."/>
            <person name="Lipzen A."/>
            <person name="Lutzoni F."/>
            <person name="Magnuson J."/>
            <person name="Mondo S."/>
            <person name="Nolan M."/>
            <person name="Ohm R."/>
            <person name="Pangilinan J."/>
            <person name="Park H.-J."/>
            <person name="Ramirez L."/>
            <person name="Alfaro M."/>
            <person name="Sun H."/>
            <person name="Tritt A."/>
            <person name="Yoshinaga Y."/>
            <person name="Zwiers L.-H."/>
            <person name="Turgeon B."/>
            <person name="Goodwin S."/>
            <person name="Spatafora J."/>
            <person name="Crous P."/>
            <person name="Grigoriev I."/>
        </authorList>
    </citation>
    <scope>NUCLEOTIDE SEQUENCE</scope>
    <source>
        <strain evidence="5">CBS 121167</strain>
    </source>
</reference>
<keyword evidence="6" id="KW-1185">Reference proteome</keyword>
<protein>
    <recommendedName>
        <fullName evidence="4">Nephrocystin 3-like N-terminal domain-containing protein</fullName>
    </recommendedName>
</protein>
<dbReference type="Pfam" id="PF12796">
    <property type="entry name" value="Ank_2"/>
    <property type="match status" value="2"/>
</dbReference>
<dbReference type="InterPro" id="IPR027417">
    <property type="entry name" value="P-loop_NTPase"/>
</dbReference>
<evidence type="ECO:0000256" key="3">
    <source>
        <dbReference type="SAM" id="MobiDB-lite"/>
    </source>
</evidence>
<keyword evidence="1" id="KW-0677">Repeat</keyword>
<feature type="repeat" description="ANK" evidence="2">
    <location>
        <begin position="887"/>
        <end position="919"/>
    </location>
</feature>
<accession>A0A6A6BGT1</accession>
<feature type="repeat" description="ANK" evidence="2">
    <location>
        <begin position="714"/>
        <end position="746"/>
    </location>
</feature>
<dbReference type="PANTHER" id="PTHR10039">
    <property type="entry name" value="AMELOGENIN"/>
    <property type="match status" value="1"/>
</dbReference>
<dbReference type="PROSITE" id="PS50088">
    <property type="entry name" value="ANK_REPEAT"/>
    <property type="match status" value="4"/>
</dbReference>
<sequence>MASRKHWNEDGLSRLNSHLLWMIKKSKTFVGFFGSIEPTQRHNTSMSLRHPSTGLWLLQADEFQAWLRKDTKRLWLSGIPGAGKTVLASAIIEEAEKYVNDSSKAVSYYYCDYKDEKSQDPVNILGSLVTQLAQQNPDSFDLLRQYYRHCNPKSKAPVSPDVPGLIDVIRKMGTVFEDVSVIVDALDECGKKTAYLTKTLAGMCSTIGAENNLKIVLLSRDEEEIRQCLAPNFTHLRIAAQSGDLELYVAAEIDKRMKDGRLGIRNLKLKEEVMERLVKDADGMFRWVTCQLDYLCELPHDRARRKALKCLPPDLNSTYERIIHRVNNQNQQVRSLVRSTLRWIIHAKERLSVDALCEALSIEDDLNFLDPDGRPTAQDLLMYCSSLLRVSVDGEYLELAHFTVEEYLTKGILESAADDPDIMSYIVRPAESTMELARTCLLYLNLQDFKQDVAKDIEEWFQIKEDFPFRMHAALYWPEYADSHWKDADIFGLAKQLFHPSKSKNFLTWAQDYCVNYAFSWIRKFEETFQNFTGFEETFQEVTAFSTSYGISTLHYSVFTKILRLLLEKESPVDYRLGCAIHPVHIAVAQRNNDGLQCLLEHYCRSIRNTSVTSNTSSVAASSRFTEDKKAGYRGEHSQAPNGDTSPDKEQNSFIVNIPIQYATSQGPWGLSDEIITEYKDQATPLHIAAWIDNYEAALILLQYGAEIDPQDKHLQTPLHYAAWRGSTLVAGLLLKNEANANARTDFNQTPSMLAVENGHLEILQELQIYAPQLNCVDQLGRNLVHYACKAEDAEILAYILTMGIQHTKNVFGVFPLCYVFNDIDVTAKLCLLLNNSETMADANHVDSIGVQLLIKNHRNSVLKKVLKKLPEYCGARKTINTQIGNAVANPLCQAASVGDVKVMELLIDAGADIEAEGCDEGTPLMAACNSGRLSVVEFLIRRGAKEAYCKDGVVYDCIGTAKHFPEIRQWILVGRYTQQRKIADDSGGNREQREFKPWSGLEQMEIPLTGNYGRHAEETTLDHVCRLQRMREDLAGEVLLWPEGCEYPFVGV</sequence>
<feature type="repeat" description="ANK" evidence="2">
    <location>
        <begin position="681"/>
        <end position="713"/>
    </location>
</feature>
<dbReference type="RefSeq" id="XP_033399072.1">
    <property type="nucleotide sequence ID" value="XM_033546138.1"/>
</dbReference>
<proteinExistence type="predicted"/>
<feature type="region of interest" description="Disordered" evidence="3">
    <location>
        <begin position="629"/>
        <end position="650"/>
    </location>
</feature>
<dbReference type="Gene3D" id="3.40.50.300">
    <property type="entry name" value="P-loop containing nucleotide triphosphate hydrolases"/>
    <property type="match status" value="1"/>
</dbReference>
<dbReference type="EMBL" id="ML995482">
    <property type="protein sequence ID" value="KAF2143360.1"/>
    <property type="molecule type" value="Genomic_DNA"/>
</dbReference>
<dbReference type="AlphaFoldDB" id="A0A6A6BGT1"/>
<dbReference type="Pfam" id="PF24883">
    <property type="entry name" value="NPHP3_N"/>
    <property type="match status" value="1"/>
</dbReference>
<dbReference type="SUPFAM" id="SSF52540">
    <property type="entry name" value="P-loop containing nucleoside triphosphate hydrolases"/>
    <property type="match status" value="1"/>
</dbReference>
<evidence type="ECO:0000313" key="6">
    <source>
        <dbReference type="Proteomes" id="UP000799438"/>
    </source>
</evidence>
<feature type="repeat" description="ANK" evidence="2">
    <location>
        <begin position="920"/>
        <end position="945"/>
    </location>
</feature>
<dbReference type="SUPFAM" id="SSF48403">
    <property type="entry name" value="Ankyrin repeat"/>
    <property type="match status" value="1"/>
</dbReference>
<evidence type="ECO:0000256" key="1">
    <source>
        <dbReference type="ARBA" id="ARBA00022737"/>
    </source>
</evidence>
<dbReference type="Pfam" id="PF00023">
    <property type="entry name" value="Ank"/>
    <property type="match status" value="1"/>
</dbReference>